<dbReference type="Pfam" id="PF13692">
    <property type="entry name" value="Glyco_trans_1_4"/>
    <property type="match status" value="1"/>
</dbReference>
<evidence type="ECO:0000256" key="3">
    <source>
        <dbReference type="SAM" id="MobiDB-lite"/>
    </source>
</evidence>
<dbReference type="PANTHER" id="PTHR45947:SF3">
    <property type="entry name" value="SULFOQUINOVOSYL TRANSFERASE SQD2"/>
    <property type="match status" value="1"/>
</dbReference>
<evidence type="ECO:0000259" key="4">
    <source>
        <dbReference type="Pfam" id="PF13439"/>
    </source>
</evidence>
<protein>
    <submittedName>
        <fullName evidence="5">Phosphatidylinositol alpha-mannosyltransferase</fullName>
        <ecNumber evidence="5">2.4.1.345</ecNumber>
    </submittedName>
</protein>
<dbReference type="Gene3D" id="3.40.50.2000">
    <property type="entry name" value="Glycogen Phosphorylase B"/>
    <property type="match status" value="2"/>
</dbReference>
<accession>A0ABS4Z2D6</accession>
<organism evidence="5 6">
    <name type="scientific">Microlunatus capsulatus</name>
    <dbReference type="NCBI Taxonomy" id="99117"/>
    <lineage>
        <taxon>Bacteria</taxon>
        <taxon>Bacillati</taxon>
        <taxon>Actinomycetota</taxon>
        <taxon>Actinomycetes</taxon>
        <taxon>Propionibacteriales</taxon>
        <taxon>Propionibacteriaceae</taxon>
        <taxon>Microlunatus</taxon>
    </lineage>
</organism>
<keyword evidence="2 5" id="KW-0808">Transferase</keyword>
<gene>
    <name evidence="5" type="ORF">JOF54_000129</name>
</gene>
<dbReference type="SUPFAM" id="SSF53756">
    <property type="entry name" value="UDP-Glycosyltransferase/glycogen phosphorylase"/>
    <property type="match status" value="1"/>
</dbReference>
<dbReference type="EC" id="2.4.1.345" evidence="5"/>
<dbReference type="Proteomes" id="UP000758168">
    <property type="component" value="Unassembled WGS sequence"/>
</dbReference>
<comment type="caution">
    <text evidence="5">The sequence shown here is derived from an EMBL/GenBank/DDBJ whole genome shotgun (WGS) entry which is preliminary data.</text>
</comment>
<dbReference type="GO" id="GO:0043750">
    <property type="term" value="F:phosphatidylinositol alpha-mannosyltransferase activity"/>
    <property type="evidence" value="ECO:0007669"/>
    <property type="project" value="UniProtKB-EC"/>
</dbReference>
<dbReference type="RefSeq" id="WP_210052034.1">
    <property type="nucleotide sequence ID" value="NZ_JAGIOB010000001.1"/>
</dbReference>
<evidence type="ECO:0000313" key="6">
    <source>
        <dbReference type="Proteomes" id="UP000758168"/>
    </source>
</evidence>
<evidence type="ECO:0000313" key="5">
    <source>
        <dbReference type="EMBL" id="MBP2415207.1"/>
    </source>
</evidence>
<evidence type="ECO:0000256" key="1">
    <source>
        <dbReference type="ARBA" id="ARBA00022676"/>
    </source>
</evidence>
<keyword evidence="6" id="KW-1185">Reference proteome</keyword>
<feature type="region of interest" description="Disordered" evidence="3">
    <location>
        <begin position="376"/>
        <end position="395"/>
    </location>
</feature>
<dbReference type="CDD" id="cd03801">
    <property type="entry name" value="GT4_PimA-like"/>
    <property type="match status" value="1"/>
</dbReference>
<name>A0ABS4Z2D6_9ACTN</name>
<feature type="domain" description="Glycosyltransferase subfamily 4-like N-terminal" evidence="4">
    <location>
        <begin position="19"/>
        <end position="176"/>
    </location>
</feature>
<keyword evidence="1 5" id="KW-0328">Glycosyltransferase</keyword>
<dbReference type="InterPro" id="IPR028098">
    <property type="entry name" value="Glyco_trans_4-like_N"/>
</dbReference>
<reference evidence="5 6" key="1">
    <citation type="submission" date="2021-03" db="EMBL/GenBank/DDBJ databases">
        <title>Sequencing the genomes of 1000 actinobacteria strains.</title>
        <authorList>
            <person name="Klenk H.-P."/>
        </authorList>
    </citation>
    <scope>NUCLEOTIDE SEQUENCE [LARGE SCALE GENOMIC DNA]</scope>
    <source>
        <strain evidence="5 6">DSM 12936</strain>
    </source>
</reference>
<dbReference type="EMBL" id="JAGIOB010000001">
    <property type="protein sequence ID" value="MBP2415207.1"/>
    <property type="molecule type" value="Genomic_DNA"/>
</dbReference>
<dbReference type="Pfam" id="PF13439">
    <property type="entry name" value="Glyco_transf_4"/>
    <property type="match status" value="1"/>
</dbReference>
<dbReference type="PANTHER" id="PTHR45947">
    <property type="entry name" value="SULFOQUINOVOSYL TRANSFERASE SQD2"/>
    <property type="match status" value="1"/>
</dbReference>
<dbReference type="InterPro" id="IPR050194">
    <property type="entry name" value="Glycosyltransferase_grp1"/>
</dbReference>
<sequence length="395" mass="41387">MTARPLRVGLVCPYSFDHPGGVQNHVLGLAQHLRAQGHEPFVLGLGHAELPGALAGRFTSAGSAVPVRYNGSVARVRFGPGSAARARRWLAAADLDVLHVHEPLTPSISILALWAAEVPVVATFHTATPRSRSMQLAGSTLRGTVDKIDAGIAVSEPAARVVRRYLGRDPQVIPNGFRWAEFAGGGRSTGGWRGGDHPRLVFLGRVEEPRKGLGVLLEALPAVRAVHPDLEVVVAGTGQRALPSWVRRETSVTDAGKAALLAGADVFVAPHTARESFGIVLLEAMASGAPVVASDLPAFTSLLAHDRDAEVGVGRLFPTGDAGALSAAVLEVLAARDVVGAERGRRHARAFDWSVVGPAVEDVYRRVLEPAAPRVADPADGARDAGLATARRSAS</sequence>
<evidence type="ECO:0000256" key="2">
    <source>
        <dbReference type="ARBA" id="ARBA00022679"/>
    </source>
</evidence>
<proteinExistence type="predicted"/>